<dbReference type="InterPro" id="IPR036986">
    <property type="entry name" value="S4_RNA-bd_sf"/>
</dbReference>
<accession>A0A154KU15</accession>
<dbReference type="GO" id="GO:0004812">
    <property type="term" value="F:aminoacyl-tRNA ligase activity"/>
    <property type="evidence" value="ECO:0007669"/>
    <property type="project" value="UniProtKB-KW"/>
</dbReference>
<protein>
    <submittedName>
        <fullName evidence="2">Tyrosyl-tRNA synthetase</fullName>
    </submittedName>
</protein>
<dbReference type="Gene3D" id="3.10.290.10">
    <property type="entry name" value="RNA-binding S4 domain"/>
    <property type="match status" value="1"/>
</dbReference>
<evidence type="ECO:0000313" key="4">
    <source>
        <dbReference type="Proteomes" id="UP000219068"/>
    </source>
</evidence>
<dbReference type="EMBL" id="JPWJ01000008">
    <property type="protein sequence ID" value="RCK48572.1"/>
    <property type="molecule type" value="Genomic_DNA"/>
</dbReference>
<evidence type="ECO:0000313" key="5">
    <source>
        <dbReference type="Proteomes" id="UP000252266"/>
    </source>
</evidence>
<dbReference type="PROSITE" id="PS50889">
    <property type="entry name" value="S4"/>
    <property type="match status" value="1"/>
</dbReference>
<evidence type="ECO:0000256" key="1">
    <source>
        <dbReference type="PROSITE-ProRule" id="PRU00182"/>
    </source>
</evidence>
<sequence length="92" mass="9963">MTHISLADRMPTLDFTPNALKDGIGVVPLILMAGFADTITAASELVASGAVMIENRQIVDPDHHILSYAFDDGEVLRLTVGGQRTMLIRRAE</sequence>
<keyword evidence="2" id="KW-0030">Aminoacyl-tRNA synthetase</keyword>
<name>A0A154KU15_9PROT</name>
<reference evidence="2 5" key="1">
    <citation type="submission" date="2014-07" db="EMBL/GenBank/DDBJ databases">
        <title>Draft genome sequence of Thalassospira xiamenensis IB13.</title>
        <authorList>
            <person name="Lai Q."/>
            <person name="Shao Z."/>
        </authorList>
    </citation>
    <scope>NUCLEOTIDE SEQUENCE [LARGE SCALE GENOMIC DNA]</scope>
    <source>
        <strain evidence="2 5">IB13</strain>
    </source>
</reference>
<dbReference type="GO" id="GO:0003723">
    <property type="term" value="F:RNA binding"/>
    <property type="evidence" value="ECO:0007669"/>
    <property type="project" value="UniProtKB-KW"/>
</dbReference>
<reference evidence="3 4" key="2">
    <citation type="submission" date="2017-08" db="EMBL/GenBank/DDBJ databases">
        <authorList>
            <person name="de Groot N.N."/>
        </authorList>
    </citation>
    <scope>NUCLEOTIDE SEQUENCE [LARGE SCALE GENOMIC DNA]</scope>
    <source>
        <strain evidence="3 4">USBA 78</strain>
    </source>
</reference>
<dbReference type="Proteomes" id="UP000219068">
    <property type="component" value="Unassembled WGS sequence"/>
</dbReference>
<dbReference type="Proteomes" id="UP000252266">
    <property type="component" value="Unassembled WGS sequence"/>
</dbReference>
<dbReference type="SUPFAM" id="SSF55174">
    <property type="entry name" value="Alpha-L RNA-binding motif"/>
    <property type="match status" value="1"/>
</dbReference>
<evidence type="ECO:0000313" key="2">
    <source>
        <dbReference type="EMBL" id="RCK48572.1"/>
    </source>
</evidence>
<dbReference type="EMBL" id="OBMM01000001">
    <property type="protein sequence ID" value="SOB92659.1"/>
    <property type="molecule type" value="Genomic_DNA"/>
</dbReference>
<proteinExistence type="predicted"/>
<dbReference type="RefSeq" id="WP_062959658.1">
    <property type="nucleotide sequence ID" value="NZ_JPWJ01000008.1"/>
</dbReference>
<gene>
    <name evidence="3" type="ORF">SAMN05428964_101626</name>
    <name evidence="2" type="ORF">TH44_15730</name>
</gene>
<organism evidence="2 5">
    <name type="scientific">Thalassospira xiamenensis</name>
    <dbReference type="NCBI Taxonomy" id="220697"/>
    <lineage>
        <taxon>Bacteria</taxon>
        <taxon>Pseudomonadati</taxon>
        <taxon>Pseudomonadota</taxon>
        <taxon>Alphaproteobacteria</taxon>
        <taxon>Rhodospirillales</taxon>
        <taxon>Thalassospiraceae</taxon>
        <taxon>Thalassospira</taxon>
    </lineage>
</organism>
<dbReference type="AlphaFoldDB" id="A0A154KU15"/>
<evidence type="ECO:0000313" key="3">
    <source>
        <dbReference type="EMBL" id="SOB92659.1"/>
    </source>
</evidence>
<keyword evidence="1" id="KW-0694">RNA-binding</keyword>
<keyword evidence="2" id="KW-0436">Ligase</keyword>